<dbReference type="Proteomes" id="UP001061862">
    <property type="component" value="Chromosome"/>
</dbReference>
<sequence>MWNGFYPSDEYETNDRDTAEGHSDPYDVVFDPFLTIEQKRAILASWASDARAVRDRPALRQLEDGTVLHIDKILGALKELDGKPAASIKAGVVQPRERLGRRRTPVRTLRRLGISRRHDDDDDPPPCPSAAKAPRPAPILSGEAALWAA</sequence>
<reference evidence="2 3" key="1">
    <citation type="submission" date="2022-09" db="EMBL/GenBank/DDBJ databases">
        <title>Interaction between co-microsymbionts with complementary sets of symbiotic genes in legume-rhizobium systems.</title>
        <authorList>
            <person name="Safronova V."/>
            <person name="Sazanova A."/>
            <person name="Afonin A."/>
            <person name="Chirak E."/>
        </authorList>
    </citation>
    <scope>NUCLEOTIDE SEQUENCE [LARGE SCALE GENOMIC DNA]</scope>
    <source>
        <strain evidence="2 3">A18/4-1</strain>
    </source>
</reference>
<dbReference type="EMBL" id="CP104965">
    <property type="protein sequence ID" value="UXN68449.1"/>
    <property type="molecule type" value="Genomic_DNA"/>
</dbReference>
<proteinExistence type="predicted"/>
<name>A0ABY6C884_9HYPH</name>
<dbReference type="RefSeq" id="WP_262166324.1">
    <property type="nucleotide sequence ID" value="NZ_CP104965.1"/>
</dbReference>
<evidence type="ECO:0000313" key="3">
    <source>
        <dbReference type="Proteomes" id="UP001061862"/>
    </source>
</evidence>
<evidence type="ECO:0000313" key="2">
    <source>
        <dbReference type="EMBL" id="UXN68449.1"/>
    </source>
</evidence>
<keyword evidence="3" id="KW-1185">Reference proteome</keyword>
<feature type="region of interest" description="Disordered" evidence="1">
    <location>
        <begin position="110"/>
        <end position="149"/>
    </location>
</feature>
<feature type="region of interest" description="Disordered" evidence="1">
    <location>
        <begin position="1"/>
        <end position="24"/>
    </location>
</feature>
<gene>
    <name evidence="2" type="ORF">N8A98_14395</name>
</gene>
<accession>A0ABY6C884</accession>
<feature type="compositionally biased region" description="Basic and acidic residues" evidence="1">
    <location>
        <begin position="13"/>
        <end position="24"/>
    </location>
</feature>
<organism evidence="2 3">
    <name type="scientific">Devosia neptuniae</name>
    <dbReference type="NCBI Taxonomy" id="191302"/>
    <lineage>
        <taxon>Bacteria</taxon>
        <taxon>Pseudomonadati</taxon>
        <taxon>Pseudomonadota</taxon>
        <taxon>Alphaproteobacteria</taxon>
        <taxon>Hyphomicrobiales</taxon>
        <taxon>Devosiaceae</taxon>
        <taxon>Devosia</taxon>
    </lineage>
</organism>
<protein>
    <submittedName>
        <fullName evidence="2">Uncharacterized protein</fullName>
    </submittedName>
</protein>
<evidence type="ECO:0000256" key="1">
    <source>
        <dbReference type="SAM" id="MobiDB-lite"/>
    </source>
</evidence>